<accession>A0A0N4WHZ5</accession>
<dbReference type="WBParaSite" id="HPLM_0001054301-mRNA-1">
    <property type="protein sequence ID" value="HPLM_0001054301-mRNA-1"/>
    <property type="gene ID" value="HPLM_0001054301"/>
</dbReference>
<dbReference type="Gene3D" id="3.30.420.10">
    <property type="entry name" value="Ribonuclease H-like superfamily/Ribonuclease H"/>
    <property type="match status" value="1"/>
</dbReference>
<protein>
    <submittedName>
        <fullName evidence="1">DDE-1 domain-containing protein</fullName>
    </submittedName>
</protein>
<dbReference type="AlphaFoldDB" id="A0A0N4WHZ5"/>
<organism evidence="1">
    <name type="scientific">Haemonchus placei</name>
    <name type="common">Barber's pole worm</name>
    <dbReference type="NCBI Taxonomy" id="6290"/>
    <lineage>
        <taxon>Eukaryota</taxon>
        <taxon>Metazoa</taxon>
        <taxon>Ecdysozoa</taxon>
        <taxon>Nematoda</taxon>
        <taxon>Chromadorea</taxon>
        <taxon>Rhabditida</taxon>
        <taxon>Rhabditina</taxon>
        <taxon>Rhabditomorpha</taxon>
        <taxon>Strongyloidea</taxon>
        <taxon>Trichostrongylidae</taxon>
        <taxon>Haemonchus</taxon>
    </lineage>
</organism>
<reference evidence="1" key="1">
    <citation type="submission" date="2017-02" db="UniProtKB">
        <authorList>
            <consortium name="WormBaseParasite"/>
        </authorList>
    </citation>
    <scope>IDENTIFICATION</scope>
</reference>
<name>A0A0N4WHZ5_HAEPC</name>
<dbReference type="InterPro" id="IPR036397">
    <property type="entry name" value="RNaseH_sf"/>
</dbReference>
<dbReference type="GO" id="GO:0003676">
    <property type="term" value="F:nucleic acid binding"/>
    <property type="evidence" value="ECO:0007669"/>
    <property type="project" value="InterPro"/>
</dbReference>
<sequence>LPVVQYDSVSSLRAAILSAWNSIPENVIQNRVDSMPNRILEVIREVGGLTKY</sequence>
<evidence type="ECO:0000313" key="1">
    <source>
        <dbReference type="WBParaSite" id="HPLM_0001054301-mRNA-1"/>
    </source>
</evidence>
<proteinExistence type="predicted"/>